<dbReference type="Proteomes" id="UP000279275">
    <property type="component" value="Unassembled WGS sequence"/>
</dbReference>
<evidence type="ECO:0000313" key="2">
    <source>
        <dbReference type="Proteomes" id="UP000279275"/>
    </source>
</evidence>
<keyword evidence="2" id="KW-1185">Reference proteome</keyword>
<dbReference type="EMBL" id="RFFH01000012">
    <property type="protein sequence ID" value="RMI29894.1"/>
    <property type="molecule type" value="Genomic_DNA"/>
</dbReference>
<organism evidence="1 2">
    <name type="scientific">Nocardia stercoris</name>
    <dbReference type="NCBI Taxonomy" id="2483361"/>
    <lineage>
        <taxon>Bacteria</taxon>
        <taxon>Bacillati</taxon>
        <taxon>Actinomycetota</taxon>
        <taxon>Actinomycetes</taxon>
        <taxon>Mycobacteriales</taxon>
        <taxon>Nocardiaceae</taxon>
        <taxon>Nocardia</taxon>
    </lineage>
</organism>
<reference evidence="1 2" key="1">
    <citation type="submission" date="2018-10" db="EMBL/GenBank/DDBJ databases">
        <title>Isolation from cow dung.</title>
        <authorList>
            <person name="Ling L."/>
        </authorList>
    </citation>
    <scope>NUCLEOTIDE SEQUENCE [LARGE SCALE GENOMIC DNA]</scope>
    <source>
        <strain evidence="1 2">NEAU-LL90</strain>
    </source>
</reference>
<protein>
    <submittedName>
        <fullName evidence="1">Uncharacterized protein</fullName>
    </submittedName>
</protein>
<gene>
    <name evidence="1" type="ORF">EBN03_24180</name>
</gene>
<comment type="caution">
    <text evidence="1">The sequence shown here is derived from an EMBL/GenBank/DDBJ whole genome shotgun (WGS) entry which is preliminary data.</text>
</comment>
<name>A0A3M2KXT8_9NOCA</name>
<dbReference type="OrthoDB" id="4554485at2"/>
<evidence type="ECO:0000313" key="1">
    <source>
        <dbReference type="EMBL" id="RMI29894.1"/>
    </source>
</evidence>
<dbReference type="RefSeq" id="WP_122190407.1">
    <property type="nucleotide sequence ID" value="NZ_RFFH01000012.1"/>
</dbReference>
<proteinExistence type="predicted"/>
<sequence>MMGKISLDYGQSQISAFNEAARSGQIRYDRDVALRAAHLYEETVTTLLQVRTGLEKLIQRGGFGDFSTGKELATGFSNKAQDGIDAITSLIEGALSLKEAYLRSGSLIEEADAAHAAALQQAQIALRQNDGSRL</sequence>
<accession>A0A3M2KXT8</accession>
<dbReference type="AlphaFoldDB" id="A0A3M2KXT8"/>